<dbReference type="Proteomes" id="UP000789570">
    <property type="component" value="Unassembled WGS sequence"/>
</dbReference>
<sequence length="91" mass="10448">QRNGLSIVKESTTSIEPPGTIADFFLAATSFYELLPANIQVCFQTHGSLQWHDIKMEEISSERLHQHMDSVQKSIVQPWALESKWESFQIE</sequence>
<dbReference type="EMBL" id="CAJVPQ010026552">
    <property type="protein sequence ID" value="CAG8769155.1"/>
    <property type="molecule type" value="Genomic_DNA"/>
</dbReference>
<keyword evidence="2" id="KW-1185">Reference proteome</keyword>
<comment type="caution">
    <text evidence="1">The sequence shown here is derived from an EMBL/GenBank/DDBJ whole genome shotgun (WGS) entry which is preliminary data.</text>
</comment>
<feature type="non-terminal residue" evidence="1">
    <location>
        <position position="1"/>
    </location>
</feature>
<proteinExistence type="predicted"/>
<accession>A0A9N9J7B7</accession>
<feature type="non-terminal residue" evidence="1">
    <location>
        <position position="91"/>
    </location>
</feature>
<organism evidence="1 2">
    <name type="scientific">Funneliformis caledonium</name>
    <dbReference type="NCBI Taxonomy" id="1117310"/>
    <lineage>
        <taxon>Eukaryota</taxon>
        <taxon>Fungi</taxon>
        <taxon>Fungi incertae sedis</taxon>
        <taxon>Mucoromycota</taxon>
        <taxon>Glomeromycotina</taxon>
        <taxon>Glomeromycetes</taxon>
        <taxon>Glomerales</taxon>
        <taxon>Glomeraceae</taxon>
        <taxon>Funneliformis</taxon>
    </lineage>
</organism>
<protein>
    <submittedName>
        <fullName evidence="1">8378_t:CDS:1</fullName>
    </submittedName>
</protein>
<dbReference type="AlphaFoldDB" id="A0A9N9J7B7"/>
<gene>
    <name evidence="1" type="ORF">FCALED_LOCUS17419</name>
</gene>
<evidence type="ECO:0000313" key="1">
    <source>
        <dbReference type="EMBL" id="CAG8769155.1"/>
    </source>
</evidence>
<name>A0A9N9J7B7_9GLOM</name>
<reference evidence="1" key="1">
    <citation type="submission" date="2021-06" db="EMBL/GenBank/DDBJ databases">
        <authorList>
            <person name="Kallberg Y."/>
            <person name="Tangrot J."/>
            <person name="Rosling A."/>
        </authorList>
    </citation>
    <scope>NUCLEOTIDE SEQUENCE</scope>
    <source>
        <strain evidence="1">UK204</strain>
    </source>
</reference>
<evidence type="ECO:0000313" key="2">
    <source>
        <dbReference type="Proteomes" id="UP000789570"/>
    </source>
</evidence>